<dbReference type="NCBIfam" id="NF001211">
    <property type="entry name" value="PRK00179.1"/>
    <property type="match status" value="1"/>
</dbReference>
<dbReference type="InterPro" id="IPR023096">
    <property type="entry name" value="G6P_Isomerase_C"/>
</dbReference>
<evidence type="ECO:0000256" key="5">
    <source>
        <dbReference type="ARBA" id="ARBA00023235"/>
    </source>
</evidence>
<organism evidence="9 10">
    <name type="scientific">Candidatus Tokpelaia hoelldobleri</name>
    <dbReference type="NCBI Taxonomy" id="1902579"/>
    <lineage>
        <taxon>Bacteria</taxon>
        <taxon>Pseudomonadati</taxon>
        <taxon>Pseudomonadota</taxon>
        <taxon>Alphaproteobacteria</taxon>
        <taxon>Hyphomicrobiales</taxon>
        <taxon>Candidatus Tokpelaia</taxon>
    </lineage>
</organism>
<dbReference type="PROSITE" id="PS00174">
    <property type="entry name" value="P_GLUCOSE_ISOMERASE_2"/>
    <property type="match status" value="1"/>
</dbReference>
<reference evidence="9 10" key="1">
    <citation type="journal article" date="2010" name="Science">
        <title>Genomic comparison of the ants Camponotus floridanus and Harpegnathos saltator.</title>
        <authorList>
            <person name="Bonasio R."/>
            <person name="Zhang G."/>
            <person name="Ye C."/>
            <person name="Mutti N.S."/>
            <person name="Fang X."/>
            <person name="Qin N."/>
            <person name="Donahue G."/>
            <person name="Yang P."/>
            <person name="Li Q."/>
            <person name="Li C."/>
            <person name="Zhang P."/>
            <person name="Huang Z."/>
            <person name="Berger S.L."/>
            <person name="Reinberg D."/>
            <person name="Wang J."/>
            <person name="Liebig J."/>
        </authorList>
    </citation>
    <scope>NUCLEOTIDE SEQUENCE [LARGE SCALE GENOMIC DNA]</scope>
    <source>
        <strain evidence="9 10">Hsal</strain>
    </source>
</reference>
<dbReference type="EC" id="5.3.1.9" evidence="7"/>
<dbReference type="InterPro" id="IPR035476">
    <property type="entry name" value="SIS_PGI_1"/>
</dbReference>
<dbReference type="Pfam" id="PF00342">
    <property type="entry name" value="PGI"/>
    <property type="match status" value="1"/>
</dbReference>
<dbReference type="GO" id="GO:0004347">
    <property type="term" value="F:glucose-6-phosphate isomerase activity"/>
    <property type="evidence" value="ECO:0007669"/>
    <property type="project" value="UniProtKB-UniRule"/>
</dbReference>
<evidence type="ECO:0000256" key="4">
    <source>
        <dbReference type="ARBA" id="ARBA00023152"/>
    </source>
</evidence>
<dbReference type="GO" id="GO:0097367">
    <property type="term" value="F:carbohydrate derivative binding"/>
    <property type="evidence" value="ECO:0007669"/>
    <property type="project" value="InterPro"/>
</dbReference>
<accession>A0A1U9JWA3</accession>
<dbReference type="SUPFAM" id="SSF53697">
    <property type="entry name" value="SIS domain"/>
    <property type="match status" value="1"/>
</dbReference>
<dbReference type="UniPathway" id="UPA00109">
    <property type="reaction ID" value="UER00181"/>
</dbReference>
<dbReference type="InterPro" id="IPR046348">
    <property type="entry name" value="SIS_dom_sf"/>
</dbReference>
<evidence type="ECO:0000256" key="2">
    <source>
        <dbReference type="ARBA" id="ARBA00006604"/>
    </source>
</evidence>
<evidence type="ECO:0000256" key="6">
    <source>
        <dbReference type="ARBA" id="ARBA00029321"/>
    </source>
</evidence>
<keyword evidence="5 7" id="KW-0413">Isomerase</keyword>
<sequence>MARDEAQFQAVIDALKARPIVDTRQAFVKNGKRFAQLSLKLDDLLLDFSKCAIDKRTVKLLEVLSVAAGVSEKRDAMFAGAAINTTEERAVLHTALRLPEKASLLLDGHDIVPDIQAVLQHMESFAEGVRTGSITGAEGKAFTDIVNIGIGGSDLGPAMVTAALKPYHDGPRCHFVSNIDSAHIADTLGALNPATTLLIIASKTFTTSETMTNAHVARQWIAAALGEQAVKQHFAAVSTALSKIADFGIDAARVFGFWNWVGGRYSVWSAIGLPVLLAVGRKHWRQFLAGAHRMDEHFRSAAISANLPVMLGLVSFWHRVVCGYPSRAIIPYEQRLARLPAYLQQLDMESSGKSVTVDGKPAAMPTGAVVWGEPGTNGQHAFFQLLHQGTDSIPVEFIASVNSHEPHLQHLHDMLLANCLAQAEALLQGRGFEAVCDMLAGQGMPRAAIRKLAPHRVFSGNRPSVLLLQDILSPFALGRLLALYEHRTFVEGVLMNINSFDQWGVELGKELAGALLPELESKGKSGRHDASTLGLIAHIQAQRKKQGWRHS</sequence>
<gene>
    <name evidence="7 9" type="primary">pgi</name>
    <name evidence="9" type="ORF">BHV28_14510</name>
</gene>
<proteinExistence type="inferred from homology"/>
<keyword evidence="4 7" id="KW-0324">Glycolysis</keyword>
<dbReference type="PRINTS" id="PR00662">
    <property type="entry name" value="G6PISOMERASE"/>
</dbReference>
<dbReference type="KEGG" id="thd:BHV28_14510"/>
<evidence type="ECO:0000313" key="10">
    <source>
        <dbReference type="Proteomes" id="UP000188912"/>
    </source>
</evidence>
<dbReference type="GO" id="GO:0006094">
    <property type="term" value="P:gluconeogenesis"/>
    <property type="evidence" value="ECO:0007669"/>
    <property type="project" value="UniProtKB-UniRule"/>
</dbReference>
<dbReference type="GO" id="GO:0006096">
    <property type="term" value="P:glycolytic process"/>
    <property type="evidence" value="ECO:0007669"/>
    <property type="project" value="UniProtKB-UniRule"/>
</dbReference>
<dbReference type="InterPro" id="IPR035482">
    <property type="entry name" value="SIS_PGI_2"/>
</dbReference>
<dbReference type="Gene3D" id="1.10.1390.10">
    <property type="match status" value="1"/>
</dbReference>
<protein>
    <recommendedName>
        <fullName evidence="7">Glucose-6-phosphate isomerase</fullName>
        <shortName evidence="7">GPI</shortName>
        <ecNumber evidence="7">5.3.1.9</ecNumber>
    </recommendedName>
    <alternativeName>
        <fullName evidence="7">Phosphoglucose isomerase</fullName>
        <shortName evidence="7">PGI</shortName>
    </alternativeName>
    <alternativeName>
        <fullName evidence="7">Phosphohexose isomerase</fullName>
        <shortName evidence="7">PHI</shortName>
    </alternativeName>
</protein>
<feature type="active site" evidence="7">
    <location>
        <position position="380"/>
    </location>
</feature>
<dbReference type="EMBL" id="CP017315">
    <property type="protein sequence ID" value="AQS42133.1"/>
    <property type="molecule type" value="Genomic_DNA"/>
</dbReference>
<comment type="subcellular location">
    <subcellularLocation>
        <location evidence="7">Cytoplasm</location>
    </subcellularLocation>
</comment>
<evidence type="ECO:0000256" key="8">
    <source>
        <dbReference type="RuleBase" id="RU000612"/>
    </source>
</evidence>
<dbReference type="GO" id="GO:0051156">
    <property type="term" value="P:glucose 6-phosphate metabolic process"/>
    <property type="evidence" value="ECO:0007669"/>
    <property type="project" value="TreeGrafter"/>
</dbReference>
<keyword evidence="7" id="KW-0963">Cytoplasm</keyword>
<feature type="active site" description="Proton donor" evidence="7">
    <location>
        <position position="349"/>
    </location>
</feature>
<dbReference type="AlphaFoldDB" id="A0A1U9JWA3"/>
<dbReference type="GO" id="GO:0005829">
    <property type="term" value="C:cytosol"/>
    <property type="evidence" value="ECO:0007669"/>
    <property type="project" value="TreeGrafter"/>
</dbReference>
<dbReference type="STRING" id="1902579.BHV28_14510"/>
<dbReference type="InterPro" id="IPR018189">
    <property type="entry name" value="Phosphoglucose_isomerase_CS"/>
</dbReference>
<dbReference type="UniPathway" id="UPA00138"/>
<name>A0A1U9JWA3_9HYPH</name>
<dbReference type="GO" id="GO:0048029">
    <property type="term" value="F:monosaccharide binding"/>
    <property type="evidence" value="ECO:0007669"/>
    <property type="project" value="TreeGrafter"/>
</dbReference>
<dbReference type="PROSITE" id="PS51463">
    <property type="entry name" value="P_GLUCOSE_ISOMERASE_3"/>
    <property type="match status" value="1"/>
</dbReference>
<evidence type="ECO:0000313" key="9">
    <source>
        <dbReference type="EMBL" id="AQS42133.1"/>
    </source>
</evidence>
<dbReference type="PANTHER" id="PTHR11469">
    <property type="entry name" value="GLUCOSE-6-PHOSPHATE ISOMERASE"/>
    <property type="match status" value="1"/>
</dbReference>
<dbReference type="Proteomes" id="UP000188912">
    <property type="component" value="Chromosome"/>
</dbReference>
<comment type="similarity">
    <text evidence="2 7 8">Belongs to the GPI family.</text>
</comment>
<evidence type="ECO:0000256" key="3">
    <source>
        <dbReference type="ARBA" id="ARBA00022432"/>
    </source>
</evidence>
<comment type="pathway">
    <text evidence="1 7 8">Carbohydrate degradation; glycolysis; D-glyceraldehyde 3-phosphate and glycerone phosphate from D-glucose: step 2/4.</text>
</comment>
<dbReference type="CDD" id="cd05016">
    <property type="entry name" value="SIS_PGI_2"/>
    <property type="match status" value="1"/>
</dbReference>
<dbReference type="Gene3D" id="3.40.50.10490">
    <property type="entry name" value="Glucose-6-phosphate isomerase like protein, domain 1"/>
    <property type="match status" value="2"/>
</dbReference>
<comment type="pathway">
    <text evidence="7">Carbohydrate biosynthesis; gluconeogenesis.</text>
</comment>
<dbReference type="PROSITE" id="PS00765">
    <property type="entry name" value="P_GLUCOSE_ISOMERASE_1"/>
    <property type="match status" value="1"/>
</dbReference>
<dbReference type="InterPro" id="IPR001672">
    <property type="entry name" value="G6P_Isomerase"/>
</dbReference>
<feature type="active site" evidence="7">
    <location>
        <position position="509"/>
    </location>
</feature>
<evidence type="ECO:0000256" key="1">
    <source>
        <dbReference type="ARBA" id="ARBA00004926"/>
    </source>
</evidence>
<reference evidence="9 10" key="2">
    <citation type="journal article" date="2016" name="Sci. Rep.">
        <title>The genome of Rhizobiales bacteria in predatory ants reveals urease gene functions but no genes for nitrogen fixation.</title>
        <authorList>
            <person name="Neuvonen M.M."/>
            <person name="Tamarit D."/>
            <person name="Naslund K."/>
            <person name="Liebig J."/>
            <person name="Feldhaar H."/>
            <person name="Moran N.A."/>
            <person name="Guy L."/>
            <person name="Andersson S.G."/>
        </authorList>
    </citation>
    <scope>NUCLEOTIDE SEQUENCE [LARGE SCALE GENOMIC DNA]</scope>
    <source>
        <strain evidence="9 10">Hsal</strain>
    </source>
</reference>
<evidence type="ECO:0000256" key="7">
    <source>
        <dbReference type="HAMAP-Rule" id="MF_00473"/>
    </source>
</evidence>
<dbReference type="HAMAP" id="MF_00473">
    <property type="entry name" value="G6P_isomerase"/>
    <property type="match status" value="1"/>
</dbReference>
<keyword evidence="3 7" id="KW-0312">Gluconeogenesis</keyword>
<dbReference type="CDD" id="cd05015">
    <property type="entry name" value="SIS_PGI_1"/>
    <property type="match status" value="1"/>
</dbReference>
<dbReference type="PANTHER" id="PTHR11469:SF1">
    <property type="entry name" value="GLUCOSE-6-PHOSPHATE ISOMERASE"/>
    <property type="match status" value="1"/>
</dbReference>
<comment type="function">
    <text evidence="7">Catalyzes the reversible isomerization of glucose-6-phosphate to fructose-6-phosphate.</text>
</comment>
<comment type="catalytic activity">
    <reaction evidence="6 7 8">
        <text>alpha-D-glucose 6-phosphate = beta-D-fructose 6-phosphate</text>
        <dbReference type="Rhea" id="RHEA:11816"/>
        <dbReference type="ChEBI" id="CHEBI:57634"/>
        <dbReference type="ChEBI" id="CHEBI:58225"/>
        <dbReference type="EC" id="5.3.1.9"/>
    </reaction>
</comment>
<keyword evidence="10" id="KW-1185">Reference proteome</keyword>